<keyword evidence="6" id="KW-1185">Reference proteome</keyword>
<dbReference type="STRING" id="15368.I1GSW8"/>
<reference evidence="5" key="3">
    <citation type="submission" date="2018-08" db="UniProtKB">
        <authorList>
            <consortium name="EnsemblPlants"/>
        </authorList>
    </citation>
    <scope>IDENTIFICATION</scope>
    <source>
        <strain evidence="5">cv. Bd21</strain>
    </source>
</reference>
<dbReference type="OMA" id="CCTSVWW"/>
<dbReference type="FunCoup" id="I1GSW8">
    <property type="interactions" value="362"/>
</dbReference>
<protein>
    <recommendedName>
        <fullName evidence="7">ZCF37</fullName>
    </recommendedName>
</protein>
<dbReference type="Proteomes" id="UP000008810">
    <property type="component" value="Chromosome 1"/>
</dbReference>
<evidence type="ECO:0000313" key="5">
    <source>
        <dbReference type="EnsemblPlants" id="KQK15484"/>
    </source>
</evidence>
<feature type="transmembrane region" description="Helical" evidence="3">
    <location>
        <begin position="154"/>
        <end position="181"/>
    </location>
</feature>
<gene>
    <name evidence="4" type="ORF">BRADI_1g23150v3</name>
</gene>
<reference evidence="4 5" key="1">
    <citation type="journal article" date="2010" name="Nature">
        <title>Genome sequencing and analysis of the model grass Brachypodium distachyon.</title>
        <authorList>
            <consortium name="International Brachypodium Initiative"/>
        </authorList>
    </citation>
    <scope>NUCLEOTIDE SEQUENCE [LARGE SCALE GENOMIC DNA]</scope>
    <source>
        <strain evidence="4 5">Bd21</strain>
    </source>
</reference>
<evidence type="ECO:0000256" key="1">
    <source>
        <dbReference type="SAM" id="Coils"/>
    </source>
</evidence>
<keyword evidence="1" id="KW-0175">Coiled coil</keyword>
<dbReference type="AlphaFoldDB" id="I1GSW8"/>
<feature type="region of interest" description="Disordered" evidence="2">
    <location>
        <begin position="189"/>
        <end position="246"/>
    </location>
</feature>
<dbReference type="OrthoDB" id="1932497at2759"/>
<feature type="coiled-coil region" evidence="1">
    <location>
        <begin position="44"/>
        <end position="71"/>
    </location>
</feature>
<name>I1GSW8_BRADI</name>
<keyword evidence="3" id="KW-0472">Membrane</keyword>
<organism evidence="4">
    <name type="scientific">Brachypodium distachyon</name>
    <name type="common">Purple false brome</name>
    <name type="synonym">Trachynia distachya</name>
    <dbReference type="NCBI Taxonomy" id="15368"/>
    <lineage>
        <taxon>Eukaryota</taxon>
        <taxon>Viridiplantae</taxon>
        <taxon>Streptophyta</taxon>
        <taxon>Embryophyta</taxon>
        <taxon>Tracheophyta</taxon>
        <taxon>Spermatophyta</taxon>
        <taxon>Magnoliopsida</taxon>
        <taxon>Liliopsida</taxon>
        <taxon>Poales</taxon>
        <taxon>Poaceae</taxon>
        <taxon>BOP clade</taxon>
        <taxon>Pooideae</taxon>
        <taxon>Stipodae</taxon>
        <taxon>Brachypodieae</taxon>
        <taxon>Brachypodium</taxon>
    </lineage>
</organism>
<dbReference type="Gramene" id="KQK15484">
    <property type="protein sequence ID" value="KQK15484"/>
    <property type="gene ID" value="BRADI_1g23150v3"/>
</dbReference>
<evidence type="ECO:0000313" key="6">
    <source>
        <dbReference type="Proteomes" id="UP000008810"/>
    </source>
</evidence>
<feature type="region of interest" description="Disordered" evidence="2">
    <location>
        <begin position="14"/>
        <end position="42"/>
    </location>
</feature>
<dbReference type="EnsemblPlants" id="KQK15484">
    <property type="protein sequence ID" value="KQK15484"/>
    <property type="gene ID" value="BRADI_1g23150v3"/>
</dbReference>
<reference evidence="4" key="2">
    <citation type="submission" date="2017-06" db="EMBL/GenBank/DDBJ databases">
        <title>WGS assembly of Brachypodium distachyon.</title>
        <authorList>
            <consortium name="The International Brachypodium Initiative"/>
            <person name="Lucas S."/>
            <person name="Harmon-Smith M."/>
            <person name="Lail K."/>
            <person name="Tice H."/>
            <person name="Grimwood J."/>
            <person name="Bruce D."/>
            <person name="Barry K."/>
            <person name="Shu S."/>
            <person name="Lindquist E."/>
            <person name="Wang M."/>
            <person name="Pitluck S."/>
            <person name="Vogel J.P."/>
            <person name="Garvin D.F."/>
            <person name="Mockler T.C."/>
            <person name="Schmutz J."/>
            <person name="Rokhsar D."/>
            <person name="Bevan M.W."/>
        </authorList>
    </citation>
    <scope>NUCLEOTIDE SEQUENCE</scope>
    <source>
        <strain evidence="4">Bd21</strain>
    </source>
</reference>
<accession>I1GSW8</accession>
<dbReference type="EMBL" id="CM000880">
    <property type="protein sequence ID" value="KQK15484.1"/>
    <property type="molecule type" value="Genomic_DNA"/>
</dbReference>
<evidence type="ECO:0000313" key="4">
    <source>
        <dbReference type="EMBL" id="KQK15484.1"/>
    </source>
</evidence>
<evidence type="ECO:0000256" key="2">
    <source>
        <dbReference type="SAM" id="MobiDB-lite"/>
    </source>
</evidence>
<sequence>MTFCGTGSFKDVDKEKIKTKKIKSPDAGKKKTKKKENPYASRGLDKFSTVLAELESRREKVLRRVDASSDRVMVRFVQSGPKGWVPIVVKLPPDQEQQPAAKVDPNKKCCKSPSTESASASPRGVAAVAAPKADPAKKAAGAVERWRPSQYWPLVAVLLLAGLVVFGRVFAICCTSVWWYLVPILSGEKGDQGQRRSMGTKNKIGRKVGEKLTWASLPPPSHGKRGSSSGAHEVVSPTSHPKGKKG</sequence>
<dbReference type="eggNOG" id="ENOG502RZXM">
    <property type="taxonomic scope" value="Eukaryota"/>
</dbReference>
<proteinExistence type="predicted"/>
<feature type="region of interest" description="Disordered" evidence="2">
    <location>
        <begin position="96"/>
        <end position="124"/>
    </location>
</feature>
<dbReference type="PANTHER" id="PTHR35275:SF1">
    <property type="entry name" value="OS07G0585900 PROTEIN"/>
    <property type="match status" value="1"/>
</dbReference>
<dbReference type="PANTHER" id="PTHR35275">
    <property type="entry name" value="ZCF37"/>
    <property type="match status" value="1"/>
</dbReference>
<dbReference type="InterPro" id="IPR045880">
    <property type="entry name" value="ZCF37"/>
</dbReference>
<evidence type="ECO:0008006" key="7">
    <source>
        <dbReference type="Google" id="ProtNLM"/>
    </source>
</evidence>
<dbReference type="InParanoid" id="I1GSW8"/>
<keyword evidence="3" id="KW-0812">Transmembrane</keyword>
<dbReference type="HOGENOM" id="CLU_085881_0_0_1"/>
<keyword evidence="3" id="KW-1133">Transmembrane helix</keyword>
<evidence type="ECO:0000256" key="3">
    <source>
        <dbReference type="SAM" id="Phobius"/>
    </source>
</evidence>